<name>F4XWZ8_9CYAN</name>
<proteinExistence type="predicted"/>
<accession>F4XWZ8</accession>
<dbReference type="HOGENOM" id="CLU_3202151_0_0_3"/>
<gene>
    <name evidence="1" type="ORF">LYNGBM3L_45740</name>
</gene>
<dbReference type="EMBL" id="GL890945">
    <property type="protein sequence ID" value="EGJ30883.1"/>
    <property type="molecule type" value="Genomic_DNA"/>
</dbReference>
<keyword evidence="2" id="KW-1185">Reference proteome</keyword>
<sequence>MGSGSGRLTKLVIRWLGTAHPRINMLDKLSAIATLVDVDVGWAVD</sequence>
<reference evidence="2" key="1">
    <citation type="journal article" date="2011" name="Proc. Natl. Acad. Sci. U.S.A.">
        <title>Genomic insights into the physiology and ecology of the marine filamentous cyanobacterium Lyngbya majuscula.</title>
        <authorList>
            <person name="Jones A.C."/>
            <person name="Monroe E.A."/>
            <person name="Podell S."/>
            <person name="Hess W.R."/>
            <person name="Klages S."/>
            <person name="Esquenazi E."/>
            <person name="Niessen S."/>
            <person name="Hoover H."/>
            <person name="Rothmann M."/>
            <person name="Lasken R.S."/>
            <person name="Yates J.R.III."/>
            <person name="Reinhardt R."/>
            <person name="Kube M."/>
            <person name="Burkart M.D."/>
            <person name="Allen E.E."/>
            <person name="Dorrestein P.C."/>
            <person name="Gerwick W.H."/>
            <person name="Gerwick L."/>
        </authorList>
    </citation>
    <scope>NUCLEOTIDE SEQUENCE [LARGE SCALE GENOMIC DNA]</scope>
    <source>
        <strain evidence="2">3L</strain>
    </source>
</reference>
<evidence type="ECO:0000313" key="1">
    <source>
        <dbReference type="EMBL" id="EGJ30883.1"/>
    </source>
</evidence>
<dbReference type="Proteomes" id="UP000003959">
    <property type="component" value="Unassembled WGS sequence"/>
</dbReference>
<evidence type="ECO:0000313" key="2">
    <source>
        <dbReference type="Proteomes" id="UP000003959"/>
    </source>
</evidence>
<dbReference type="RefSeq" id="WP_009148895.1">
    <property type="nucleotide sequence ID" value="NZ_GL890945.1"/>
</dbReference>
<organism evidence="1 2">
    <name type="scientific">Moorena producens 3L</name>
    <dbReference type="NCBI Taxonomy" id="489825"/>
    <lineage>
        <taxon>Bacteria</taxon>
        <taxon>Bacillati</taxon>
        <taxon>Cyanobacteriota</taxon>
        <taxon>Cyanophyceae</taxon>
        <taxon>Coleofasciculales</taxon>
        <taxon>Coleofasciculaceae</taxon>
        <taxon>Moorena</taxon>
    </lineage>
</organism>
<dbReference type="AlphaFoldDB" id="F4XWZ8"/>
<protein>
    <submittedName>
        <fullName evidence="1">Uncharacterized protein</fullName>
    </submittedName>
</protein>